<comment type="catalytic activity">
    <reaction evidence="2">
        <text>a D-aminoacyl-tRNA + H2O = a tRNA + a D-alpha-amino acid + H(+)</text>
        <dbReference type="Rhea" id="RHEA:13953"/>
        <dbReference type="Rhea" id="RHEA-COMP:10123"/>
        <dbReference type="Rhea" id="RHEA-COMP:10124"/>
        <dbReference type="ChEBI" id="CHEBI:15377"/>
        <dbReference type="ChEBI" id="CHEBI:15378"/>
        <dbReference type="ChEBI" id="CHEBI:59871"/>
        <dbReference type="ChEBI" id="CHEBI:78442"/>
        <dbReference type="ChEBI" id="CHEBI:79333"/>
        <dbReference type="EC" id="3.1.1.96"/>
    </reaction>
</comment>
<protein>
    <recommendedName>
        <fullName evidence="2">D-aminoacyl-tRNA deacylase</fullName>
        <shortName evidence="2">DTD</shortName>
        <ecNumber evidence="2">3.1.1.96</ecNumber>
    </recommendedName>
    <alternativeName>
        <fullName evidence="2">Gly-tRNA(Ala) deacylase</fullName>
        <ecNumber evidence="2">3.1.1.-</ecNumber>
    </alternativeName>
</protein>
<comment type="domain">
    <text evidence="2">A Gly-cisPro motif from one monomer fits into the active site of the other monomer to allow specific chiral rejection of L-amino acids.</text>
</comment>
<organism evidence="3">
    <name type="scientific">Lyngbya confervoides BDU141951</name>
    <dbReference type="NCBI Taxonomy" id="1574623"/>
    <lineage>
        <taxon>Bacteria</taxon>
        <taxon>Bacillati</taxon>
        <taxon>Cyanobacteriota</taxon>
        <taxon>Cyanophyceae</taxon>
        <taxon>Oscillatoriophycideae</taxon>
        <taxon>Oscillatoriales</taxon>
        <taxon>Microcoleaceae</taxon>
        <taxon>Lyngbya</taxon>
    </lineage>
</organism>
<comment type="subcellular location">
    <subcellularLocation>
        <location evidence="2">Cytoplasm</location>
    </subcellularLocation>
</comment>
<reference evidence="3" key="1">
    <citation type="submission" date="2014-11" db="EMBL/GenBank/DDBJ databases">
        <authorList>
            <person name="Malar M.C."/>
            <person name="Sen D."/>
            <person name="Tripathy S."/>
        </authorList>
    </citation>
    <scope>NUCLEOTIDE SEQUENCE</scope>
    <source>
        <strain evidence="3">BDU141951</strain>
    </source>
</reference>
<dbReference type="GO" id="GO:0000049">
    <property type="term" value="F:tRNA binding"/>
    <property type="evidence" value="ECO:0007669"/>
    <property type="project" value="UniProtKB-UniRule"/>
</dbReference>
<gene>
    <name evidence="2" type="primary">dtd</name>
    <name evidence="3" type="ORF">QQ91_002575</name>
</gene>
<keyword evidence="2" id="KW-0820">tRNA-binding</keyword>
<comment type="function">
    <text evidence="2">An aminoacyl-tRNA editing enzyme that deacylates mischarged D-aminoacyl-tRNAs. Also deacylates mischarged glycyl-tRNA(Ala), protecting cells against glycine mischarging by AlaRS. Acts via tRNA-based rather than protein-based catalysis; rejects L-amino acids rather than detecting D-amino acids in the active site. By recycling D-aminoacyl-tRNA to D-amino acids and free tRNA molecules, this enzyme counteracts the toxicity associated with the formation of D-aminoacyl-tRNA entities in vivo and helps enforce protein L-homochirality.</text>
</comment>
<dbReference type="EC" id="3.1.1.96" evidence="2"/>
<dbReference type="PANTHER" id="PTHR10472">
    <property type="entry name" value="D-TYROSYL-TRNA TYR DEACYLASE"/>
    <property type="match status" value="1"/>
</dbReference>
<name>A0A0C1YPA7_9CYAN</name>
<dbReference type="GO" id="GO:0106026">
    <property type="term" value="F:Gly-tRNA(Ala) deacylase activity"/>
    <property type="evidence" value="ECO:0007669"/>
    <property type="project" value="UniProtKB-UniRule"/>
</dbReference>
<keyword evidence="2 3" id="KW-0378">Hydrolase</keyword>
<comment type="similarity">
    <text evidence="1 2">Belongs to the DTD family.</text>
</comment>
<keyword evidence="2" id="KW-0694">RNA-binding</keyword>
<proteinExistence type="inferred from homology"/>
<dbReference type="GO" id="GO:0019478">
    <property type="term" value="P:D-amino acid catabolic process"/>
    <property type="evidence" value="ECO:0007669"/>
    <property type="project" value="UniProtKB-UniRule"/>
</dbReference>
<feature type="short sequence motif" description="Gly-cisPro motif, important for rejection of L-amino acids" evidence="2">
    <location>
        <begin position="138"/>
        <end position="139"/>
    </location>
</feature>
<dbReference type="CDD" id="cd00563">
    <property type="entry name" value="Dtyr_deacylase"/>
    <property type="match status" value="1"/>
</dbReference>
<dbReference type="FunFam" id="3.50.80.10:FF:000001">
    <property type="entry name" value="D-aminoacyl-tRNA deacylase"/>
    <property type="match status" value="1"/>
</dbReference>
<dbReference type="HAMAP" id="MF_00518">
    <property type="entry name" value="Deacylase_Dtd"/>
    <property type="match status" value="1"/>
</dbReference>
<comment type="catalytic activity">
    <reaction evidence="2">
        <text>glycyl-tRNA(Ala) + H2O = tRNA(Ala) + glycine + H(+)</text>
        <dbReference type="Rhea" id="RHEA:53744"/>
        <dbReference type="Rhea" id="RHEA-COMP:9657"/>
        <dbReference type="Rhea" id="RHEA-COMP:13640"/>
        <dbReference type="ChEBI" id="CHEBI:15377"/>
        <dbReference type="ChEBI" id="CHEBI:15378"/>
        <dbReference type="ChEBI" id="CHEBI:57305"/>
        <dbReference type="ChEBI" id="CHEBI:78442"/>
        <dbReference type="ChEBI" id="CHEBI:78522"/>
    </reaction>
</comment>
<dbReference type="EC" id="3.1.1.-" evidence="2"/>
<dbReference type="Pfam" id="PF02580">
    <property type="entry name" value="Tyr_Deacylase"/>
    <property type="match status" value="1"/>
</dbReference>
<dbReference type="GO" id="GO:0005737">
    <property type="term" value="C:cytoplasm"/>
    <property type="evidence" value="ECO:0007669"/>
    <property type="project" value="UniProtKB-SubCell"/>
</dbReference>
<reference evidence="3" key="3">
    <citation type="submission" date="2020-02" db="EMBL/GenBank/DDBJ databases">
        <authorList>
            <person name="Sarangi A.N."/>
            <person name="Ghosh S."/>
            <person name="Mukherjee M."/>
            <person name="Tripathy S."/>
        </authorList>
    </citation>
    <scope>NUCLEOTIDE SEQUENCE</scope>
    <source>
        <strain evidence="3">BDU141951</strain>
    </source>
</reference>
<dbReference type="InterPro" id="IPR023509">
    <property type="entry name" value="DTD-like_sf"/>
</dbReference>
<dbReference type="GO" id="GO:0043908">
    <property type="term" value="F:Ser(Gly)-tRNA(Ala) hydrolase activity"/>
    <property type="evidence" value="ECO:0007669"/>
    <property type="project" value="UniProtKB-UniRule"/>
</dbReference>
<evidence type="ECO:0000256" key="2">
    <source>
        <dbReference type="HAMAP-Rule" id="MF_00518"/>
    </source>
</evidence>
<dbReference type="NCBIfam" id="TIGR00256">
    <property type="entry name" value="D-aminoacyl-tRNA deacylase"/>
    <property type="match status" value="1"/>
</dbReference>
<keyword evidence="2" id="KW-0963">Cytoplasm</keyword>
<dbReference type="Gene3D" id="3.50.80.10">
    <property type="entry name" value="D-tyrosyl-tRNA(Tyr) deacylase"/>
    <property type="match status" value="1"/>
</dbReference>
<dbReference type="EMBL" id="JTHE02000002">
    <property type="protein sequence ID" value="NEV65995.1"/>
    <property type="molecule type" value="Genomic_DNA"/>
</dbReference>
<evidence type="ECO:0000256" key="1">
    <source>
        <dbReference type="ARBA" id="ARBA00009673"/>
    </source>
</evidence>
<accession>A0A0C1YPA7</accession>
<dbReference type="AlphaFoldDB" id="A0A0C1YPA7"/>
<dbReference type="InterPro" id="IPR003732">
    <property type="entry name" value="Daa-tRNA_deacyls_DTD"/>
</dbReference>
<sequence>MRVVVQRVQSSSVSVAGEIVGQIERGLNLLVGIAPTDTLTELAWMARKCLELRIFSAPESDRPDLSIQDIQGEILVISQFTLYGDCKKGRRPSFAQAAPPDQAEMLYEQFVEMLAQSGLVVEMGRFGATMQVDIVNDGPFTLLLEREATV</sequence>
<dbReference type="PANTHER" id="PTHR10472:SF5">
    <property type="entry name" value="D-AMINOACYL-TRNA DEACYLASE 1"/>
    <property type="match status" value="1"/>
</dbReference>
<comment type="subunit">
    <text evidence="2">Homodimer.</text>
</comment>
<dbReference type="GO" id="GO:0051500">
    <property type="term" value="F:D-tyrosyl-tRNA(Tyr) deacylase activity"/>
    <property type="evidence" value="ECO:0007669"/>
    <property type="project" value="TreeGrafter"/>
</dbReference>
<reference evidence="3" key="2">
    <citation type="journal article" date="2015" name="Genome Announc.">
        <title>Draft Genome Sequence of Filamentous Marine Cyanobacterium Lyngbya confervoides Strain BDU141951.</title>
        <authorList>
            <person name="Chandrababunaidu M.M."/>
            <person name="Sen D."/>
            <person name="Tripathy S."/>
        </authorList>
    </citation>
    <scope>NUCLEOTIDE SEQUENCE</scope>
    <source>
        <strain evidence="3">BDU141951</strain>
    </source>
</reference>
<comment type="caution">
    <text evidence="3">The sequence shown here is derived from an EMBL/GenBank/DDBJ whole genome shotgun (WGS) entry which is preliminary data.</text>
</comment>
<evidence type="ECO:0000313" key="3">
    <source>
        <dbReference type="EMBL" id="NEV65995.1"/>
    </source>
</evidence>
<dbReference type="SUPFAM" id="SSF69500">
    <property type="entry name" value="DTD-like"/>
    <property type="match status" value="1"/>
</dbReference>